<dbReference type="Gene3D" id="3.90.70.80">
    <property type="match status" value="1"/>
</dbReference>
<organism evidence="2 3">
    <name type="scientific">Pocillopora damicornis</name>
    <name type="common">Cauliflower coral</name>
    <name type="synonym">Millepora damicornis</name>
    <dbReference type="NCBI Taxonomy" id="46731"/>
    <lineage>
        <taxon>Eukaryota</taxon>
        <taxon>Metazoa</taxon>
        <taxon>Cnidaria</taxon>
        <taxon>Anthozoa</taxon>
        <taxon>Hexacorallia</taxon>
        <taxon>Scleractinia</taxon>
        <taxon>Astrocoeniina</taxon>
        <taxon>Pocilloporidae</taxon>
        <taxon>Pocillopora</taxon>
    </lineage>
</organism>
<feature type="non-terminal residue" evidence="2">
    <location>
        <position position="321"/>
    </location>
</feature>
<sequence length="321" mass="35599">MPMKSLCKAGLFTRANQGVYALNHSRSDLSFCRTPAIAFAHSPGSSDSTTNDLPDGTVHSASPNPEFPLTRMGRPADNASNAVKPKPSVLEGMMQRSTSQNNSFNLSLLCTNFLTFFGCSVHYLNPLATVILSDNLGLLTKLCTMTQHKVNDKVSWWETQPFKRITEACKFLGFQDGNIADCGTRRVTSTPECLANRMASCLLMVDKPPIDELHSLPRRVTFKAVPDGTDLFHFVHGHQTWSEYLVHMERDGAWGDHVILCATANYFETCIRVVSSLSHRNDNLLLSVNKTPSAKDNDLPKMKHGVGNTGRRLWIKTVNDD</sequence>
<evidence type="ECO:0000256" key="1">
    <source>
        <dbReference type="SAM" id="MobiDB-lite"/>
    </source>
</evidence>
<comment type="caution">
    <text evidence="2">The sequence shown here is derived from an EMBL/GenBank/DDBJ whole genome shotgun (WGS) entry which is preliminary data.</text>
</comment>
<proteinExistence type="predicted"/>
<feature type="compositionally biased region" description="Polar residues" evidence="1">
    <location>
        <begin position="43"/>
        <end position="52"/>
    </location>
</feature>
<keyword evidence="3" id="KW-1185">Reference proteome</keyword>
<dbReference type="AlphaFoldDB" id="A0A3M6V2J5"/>
<dbReference type="Proteomes" id="UP000275408">
    <property type="component" value="Unassembled WGS sequence"/>
</dbReference>
<gene>
    <name evidence="2" type="ORF">pdam_00019306</name>
</gene>
<accession>A0A3M6V2J5</accession>
<dbReference type="OrthoDB" id="6158363at2759"/>
<feature type="region of interest" description="Disordered" evidence="1">
    <location>
        <begin position="42"/>
        <end position="84"/>
    </location>
</feature>
<reference evidence="2 3" key="1">
    <citation type="journal article" date="2018" name="Sci. Rep.">
        <title>Comparative analysis of the Pocillopora damicornis genome highlights role of immune system in coral evolution.</title>
        <authorList>
            <person name="Cunning R."/>
            <person name="Bay R.A."/>
            <person name="Gillette P."/>
            <person name="Baker A.C."/>
            <person name="Traylor-Knowles N."/>
        </authorList>
    </citation>
    <scope>NUCLEOTIDE SEQUENCE [LARGE SCALE GENOMIC DNA]</scope>
    <source>
        <strain evidence="2">RSMAS</strain>
        <tissue evidence="2">Whole animal</tissue>
    </source>
</reference>
<protein>
    <submittedName>
        <fullName evidence="2">Uncharacterized protein</fullName>
    </submittedName>
</protein>
<dbReference type="EMBL" id="RCHS01000249">
    <property type="protein sequence ID" value="RMX60019.1"/>
    <property type="molecule type" value="Genomic_DNA"/>
</dbReference>
<evidence type="ECO:0000313" key="3">
    <source>
        <dbReference type="Proteomes" id="UP000275408"/>
    </source>
</evidence>
<evidence type="ECO:0000313" key="2">
    <source>
        <dbReference type="EMBL" id="RMX60019.1"/>
    </source>
</evidence>
<name>A0A3M6V2J5_POCDA</name>